<name>A0A6A4ZUA0_9STRA</name>
<dbReference type="OrthoDB" id="70275at2759"/>
<evidence type="ECO:0000256" key="1">
    <source>
        <dbReference type="SAM" id="MobiDB-lite"/>
    </source>
</evidence>
<dbReference type="AlphaFoldDB" id="A0A6A4ZUA0"/>
<sequence length="579" mass="65975">MQVPSPAFFRVNCTHTDLFHGSYIRCYQNQGLKVIRCFPHCCPHVEYRGCGAPLSVRVAALPDNPQSLRAFGRFEVQSEATFALGDVVPWHVFTSDVRSRAHSCATWLQGKLDDNGRQVCFHFNDKRTDGWHYGWHGGSSAKKRQELHRFQVYVLTSMTDDEGIVVECLPSPSFMLQSYRRAAGAILERQRNPGKRPFKETQENRQAQSPQTLPRLLPQPVAAPEFSTDFEHTMGNIFYIFNICSALTIEAVASEWAIVEDRLLHVCHEWIGIAETPATLQQIIPGEYFSHDTDCRPLDKLRKTALALILELIDPHLIEECWDLYEYNSSTEEAGNVIDKALQSISAALNSKLTQILTVNSDLVDGFGTHCRAEKDGEEVCECVNPKLFFRFCHDIFKHVPVNHHTTSSNNILNGVWVLTNMSVHRLDGHWPLLRFMQYFTAGFAIDLRLNETDTNVYVKSIIQVTPVSGIEFHLRGEQRQLEESNLGDVCCDYVGWIEFGTIQIWIYYWSLVHPCTCSLLRVCISPDVQNSSIMRLAWNLECSASIADDILDVKFMGTEARIKMWDDIPHELIFQLDA</sequence>
<comment type="caution">
    <text evidence="2">The sequence shown here is derived from an EMBL/GenBank/DDBJ whole genome shotgun (WGS) entry which is preliminary data.</text>
</comment>
<feature type="non-terminal residue" evidence="2">
    <location>
        <position position="579"/>
    </location>
</feature>
<protein>
    <submittedName>
        <fullName evidence="2">Uncharacterized protein</fullName>
    </submittedName>
</protein>
<accession>A0A6A4ZUA0</accession>
<organism evidence="2">
    <name type="scientific">Aphanomyces stellatus</name>
    <dbReference type="NCBI Taxonomy" id="120398"/>
    <lineage>
        <taxon>Eukaryota</taxon>
        <taxon>Sar</taxon>
        <taxon>Stramenopiles</taxon>
        <taxon>Oomycota</taxon>
        <taxon>Saprolegniomycetes</taxon>
        <taxon>Saprolegniales</taxon>
        <taxon>Verrucalvaceae</taxon>
        <taxon>Aphanomyces</taxon>
    </lineage>
</organism>
<proteinExistence type="predicted"/>
<dbReference type="EMBL" id="VJMH01000451">
    <property type="protein sequence ID" value="KAF0716150.1"/>
    <property type="molecule type" value="Genomic_DNA"/>
</dbReference>
<evidence type="ECO:0000313" key="2">
    <source>
        <dbReference type="EMBL" id="KAF0716150.1"/>
    </source>
</evidence>
<reference evidence="2" key="1">
    <citation type="submission" date="2019-06" db="EMBL/GenBank/DDBJ databases">
        <title>Genomics analysis of Aphanomyces spp. identifies a new class of oomycete effector associated with host adaptation.</title>
        <authorList>
            <person name="Gaulin E."/>
        </authorList>
    </citation>
    <scope>NUCLEOTIDE SEQUENCE</scope>
    <source>
        <strain evidence="2">CBS 578.67</strain>
    </source>
</reference>
<gene>
    <name evidence="2" type="ORF">As57867_002990</name>
</gene>
<feature type="region of interest" description="Disordered" evidence="1">
    <location>
        <begin position="190"/>
        <end position="214"/>
    </location>
</feature>